<evidence type="ECO:0000313" key="2">
    <source>
        <dbReference type="Proteomes" id="UP001222027"/>
    </source>
</evidence>
<gene>
    <name evidence="1" type="ORF">OPV22_034514</name>
</gene>
<dbReference type="AlphaFoldDB" id="A0AAV8PX92"/>
<reference evidence="1 2" key="1">
    <citation type="submission" date="2022-12" db="EMBL/GenBank/DDBJ databases">
        <title>Chromosome-scale assembly of the Ensete ventricosum genome.</title>
        <authorList>
            <person name="Dussert Y."/>
            <person name="Stocks J."/>
            <person name="Wendawek A."/>
            <person name="Woldeyes F."/>
            <person name="Nichols R.A."/>
            <person name="Borrell J.S."/>
        </authorList>
    </citation>
    <scope>NUCLEOTIDE SEQUENCE [LARGE SCALE GENOMIC DNA]</scope>
    <source>
        <strain evidence="2">cv. Maze</strain>
        <tissue evidence="1">Seeds</tissue>
    </source>
</reference>
<comment type="caution">
    <text evidence="1">The sequence shown here is derived from an EMBL/GenBank/DDBJ whole genome shotgun (WGS) entry which is preliminary data.</text>
</comment>
<protein>
    <submittedName>
        <fullName evidence="1">Uncharacterized protein</fullName>
    </submittedName>
</protein>
<keyword evidence="2" id="KW-1185">Reference proteome</keyword>
<evidence type="ECO:0000313" key="1">
    <source>
        <dbReference type="EMBL" id="KAJ8461588.1"/>
    </source>
</evidence>
<dbReference type="EMBL" id="JAQQAF010000009">
    <property type="protein sequence ID" value="KAJ8461588.1"/>
    <property type="molecule type" value="Genomic_DNA"/>
</dbReference>
<accession>A0AAV8PX92</accession>
<name>A0AAV8PX92_ENSVE</name>
<organism evidence="1 2">
    <name type="scientific">Ensete ventricosum</name>
    <name type="common">Abyssinian banana</name>
    <name type="synonym">Musa ensete</name>
    <dbReference type="NCBI Taxonomy" id="4639"/>
    <lineage>
        <taxon>Eukaryota</taxon>
        <taxon>Viridiplantae</taxon>
        <taxon>Streptophyta</taxon>
        <taxon>Embryophyta</taxon>
        <taxon>Tracheophyta</taxon>
        <taxon>Spermatophyta</taxon>
        <taxon>Magnoliopsida</taxon>
        <taxon>Liliopsida</taxon>
        <taxon>Zingiberales</taxon>
        <taxon>Musaceae</taxon>
        <taxon>Ensete</taxon>
    </lineage>
</organism>
<proteinExistence type="predicted"/>
<sequence>MTGKSPPGGGARVSRTRSGRVTFISNHEAERRIAFGRRSLDKPEGIPPSQWINNGVPLLELSLPCACIY</sequence>
<dbReference type="Proteomes" id="UP001222027">
    <property type="component" value="Unassembled WGS sequence"/>
</dbReference>